<dbReference type="GO" id="GO:0070059">
    <property type="term" value="P:intrinsic apoptotic signaling pathway in response to endoplasmic reticulum stress"/>
    <property type="evidence" value="ECO:0007669"/>
    <property type="project" value="UniProtKB-ARBA"/>
</dbReference>
<feature type="domain" description="Bcl-2 Bcl-2 homology region 1-3" evidence="17">
    <location>
        <begin position="71"/>
        <end position="164"/>
    </location>
</feature>
<reference evidence="18" key="2">
    <citation type="submission" date="2025-08" db="UniProtKB">
        <authorList>
            <consortium name="Ensembl"/>
        </authorList>
    </citation>
    <scope>IDENTIFICATION</scope>
</reference>
<comment type="subcellular location">
    <subcellularLocation>
        <location evidence="1">Mitochondrion outer membrane</location>
        <topology evidence="1">Single-pass membrane protein</topology>
    </subcellularLocation>
</comment>
<dbReference type="GO" id="GO:0046872">
    <property type="term" value="F:metal ion binding"/>
    <property type="evidence" value="ECO:0007669"/>
    <property type="project" value="UniProtKB-KW"/>
</dbReference>
<dbReference type="GO" id="GO:0008630">
    <property type="term" value="P:intrinsic apoptotic signaling pathway in response to DNA damage"/>
    <property type="evidence" value="ECO:0000318"/>
    <property type="project" value="GO_Central"/>
</dbReference>
<dbReference type="PANTHER" id="PTHR11256">
    <property type="entry name" value="BCL-2 RELATED"/>
    <property type="match status" value="1"/>
</dbReference>
<feature type="transmembrane region" description="Helical" evidence="16">
    <location>
        <begin position="174"/>
        <end position="192"/>
    </location>
</feature>
<keyword evidence="6" id="KW-0479">Metal-binding</keyword>
<keyword evidence="11" id="KW-0496">Mitochondrion</keyword>
<dbReference type="PROSITE" id="PS50062">
    <property type="entry name" value="BCL2_FAMILY"/>
    <property type="match status" value="1"/>
</dbReference>
<evidence type="ECO:0000256" key="2">
    <source>
        <dbReference type="ARBA" id="ARBA00009458"/>
    </source>
</evidence>
<dbReference type="GO" id="GO:0001836">
    <property type="term" value="P:release of cytochrome c from mitochondria"/>
    <property type="evidence" value="ECO:0000318"/>
    <property type="project" value="GO_Central"/>
</dbReference>
<evidence type="ECO:0000256" key="11">
    <source>
        <dbReference type="ARBA" id="ARBA00023128"/>
    </source>
</evidence>
<dbReference type="InterPro" id="IPR020726">
    <property type="entry name" value="Bcl2_BH2_motif_CS"/>
</dbReference>
<keyword evidence="4 16" id="KW-0812">Transmembrane</keyword>
<dbReference type="FunFam" id="1.10.437.10:FF:000007">
    <property type="entry name" value="bcl-2 homologous antagonist/killer"/>
    <property type="match status" value="1"/>
</dbReference>
<proteinExistence type="inferred from homology"/>
<evidence type="ECO:0000256" key="7">
    <source>
        <dbReference type="ARBA" id="ARBA00022787"/>
    </source>
</evidence>
<evidence type="ECO:0000256" key="1">
    <source>
        <dbReference type="ARBA" id="ARBA00004572"/>
    </source>
</evidence>
<evidence type="ECO:0000256" key="12">
    <source>
        <dbReference type="ARBA" id="ARBA00023136"/>
    </source>
</evidence>
<evidence type="ECO:0000259" key="17">
    <source>
        <dbReference type="SMART" id="SM00337"/>
    </source>
</evidence>
<reference evidence="18 19" key="1">
    <citation type="journal article" date="2005" name="Nature">
        <title>Initial sequence of the chimpanzee genome and comparison with the human genome.</title>
        <authorList>
            <consortium name="Chimpanzee sequencing and analysis consortium"/>
        </authorList>
    </citation>
    <scope>NUCLEOTIDE SEQUENCE [LARGE SCALE GENOMIC DNA]</scope>
</reference>
<dbReference type="SUPFAM" id="SSF56854">
    <property type="entry name" value="Bcl-2 inhibitors of programmed cell death"/>
    <property type="match status" value="1"/>
</dbReference>
<evidence type="ECO:0000256" key="13">
    <source>
        <dbReference type="ARBA" id="ARBA00067978"/>
    </source>
</evidence>
<name>A0A2I3SNH6_PANTR</name>
<dbReference type="GO" id="GO:0051649">
    <property type="term" value="P:establishment of localization in cell"/>
    <property type="evidence" value="ECO:0007669"/>
    <property type="project" value="UniProtKB-ARBA"/>
</dbReference>
<evidence type="ECO:0000256" key="14">
    <source>
        <dbReference type="ARBA" id="ARBA00083617"/>
    </source>
</evidence>
<organism evidence="18 19">
    <name type="scientific">Pan troglodytes</name>
    <name type="common">Chimpanzee</name>
    <dbReference type="NCBI Taxonomy" id="9598"/>
    <lineage>
        <taxon>Eukaryota</taxon>
        <taxon>Metazoa</taxon>
        <taxon>Chordata</taxon>
        <taxon>Craniata</taxon>
        <taxon>Vertebrata</taxon>
        <taxon>Euteleostomi</taxon>
        <taxon>Mammalia</taxon>
        <taxon>Eutheria</taxon>
        <taxon>Euarchontoglires</taxon>
        <taxon>Primates</taxon>
        <taxon>Haplorrhini</taxon>
        <taxon>Catarrhini</taxon>
        <taxon>Hominidae</taxon>
        <taxon>Pan</taxon>
    </lineage>
</organism>
<protein>
    <recommendedName>
        <fullName evidence="13">Bcl-2 homologous antagonist/killer</fullName>
    </recommendedName>
    <alternativeName>
        <fullName evidence="14">Apoptosis regulator BAK</fullName>
    </alternativeName>
</protein>
<keyword evidence="3" id="KW-0945">Host-virus interaction</keyword>
<keyword evidence="10" id="KW-0007">Acetylation</keyword>
<keyword evidence="7" id="KW-1000">Mitochondrion outer membrane</keyword>
<keyword evidence="9 16" id="KW-1133">Transmembrane helix</keyword>
<dbReference type="GO" id="GO:0032469">
    <property type="term" value="P:endoplasmic reticulum calcium ion homeostasis"/>
    <property type="evidence" value="ECO:0007669"/>
    <property type="project" value="UniProtKB-ARBA"/>
</dbReference>
<evidence type="ECO:0000313" key="18">
    <source>
        <dbReference type="Ensembl" id="ENSPTRP00000078515.1"/>
    </source>
</evidence>
<sequence length="198" mass="21641">MASGQGPGPPRQECGKPALPSASEDYVFYHHQQEQEAEGAAAPANPEMVTLPLQPSSTMGQVGRQLAITRMTSTGTMTSEFQTMLQHLQPTAENAYEYFTKIASSLFESGINQGRVVALLGFGYRLVLHVYQHSLTGFLGLVTRFVVFMLQHGITQWISQRGGWVAALDLGNSPILNVLVVVGVVLLGQFVVRRFFKS</sequence>
<dbReference type="GO" id="GO:0051049">
    <property type="term" value="P:regulation of transport"/>
    <property type="evidence" value="ECO:0007669"/>
    <property type="project" value="UniProtKB-ARBA"/>
</dbReference>
<feature type="region of interest" description="Disordered" evidence="15">
    <location>
        <begin position="1"/>
        <end position="20"/>
    </location>
</feature>
<dbReference type="InterPro" id="IPR026298">
    <property type="entry name" value="Bcl-2_fam"/>
</dbReference>
<dbReference type="AlphaFoldDB" id="A0A2I3SNH6"/>
<keyword evidence="5" id="KW-0053">Apoptosis</keyword>
<dbReference type="PROSITE" id="PS01258">
    <property type="entry name" value="BH2"/>
    <property type="match status" value="1"/>
</dbReference>
<dbReference type="GO" id="GO:0034644">
    <property type="term" value="P:cellular response to UV"/>
    <property type="evidence" value="ECO:0007669"/>
    <property type="project" value="UniProtKB-ARBA"/>
</dbReference>
<evidence type="ECO:0000256" key="9">
    <source>
        <dbReference type="ARBA" id="ARBA00022989"/>
    </source>
</evidence>
<dbReference type="InParanoid" id="A0A2I3SNH6"/>
<dbReference type="GO" id="GO:0042802">
    <property type="term" value="F:identical protein binding"/>
    <property type="evidence" value="ECO:0007669"/>
    <property type="project" value="UniProtKB-ARBA"/>
</dbReference>
<dbReference type="GO" id="GO:0034220">
    <property type="term" value="P:monoatomic ion transmembrane transport"/>
    <property type="evidence" value="ECO:0007669"/>
    <property type="project" value="UniProtKB-ARBA"/>
</dbReference>
<dbReference type="CDD" id="cd06845">
    <property type="entry name" value="Bcl-2_like"/>
    <property type="match status" value="1"/>
</dbReference>
<evidence type="ECO:0000256" key="6">
    <source>
        <dbReference type="ARBA" id="ARBA00022723"/>
    </source>
</evidence>
<dbReference type="InterPro" id="IPR002475">
    <property type="entry name" value="Bcl2-like"/>
</dbReference>
<evidence type="ECO:0000256" key="8">
    <source>
        <dbReference type="ARBA" id="ARBA00022833"/>
    </source>
</evidence>
<dbReference type="GeneTree" id="ENSGT01130000278292"/>
<reference evidence="18" key="3">
    <citation type="submission" date="2025-09" db="UniProtKB">
        <authorList>
            <consortium name="Ensembl"/>
        </authorList>
    </citation>
    <scope>IDENTIFICATION</scope>
</reference>
<dbReference type="Ensembl" id="ENSPTRT00000083951.1">
    <property type="protein sequence ID" value="ENSPTRP00000078515.1"/>
    <property type="gene ID" value="ENSPTRG00000045985.1"/>
</dbReference>
<dbReference type="OMA" id="MTSEFQT"/>
<dbReference type="GO" id="GO:0097145">
    <property type="term" value="C:BAK complex"/>
    <property type="evidence" value="ECO:0007669"/>
    <property type="project" value="UniProtKB-ARBA"/>
</dbReference>
<dbReference type="GO" id="GO:0005741">
    <property type="term" value="C:mitochondrial outer membrane"/>
    <property type="evidence" value="ECO:0000318"/>
    <property type="project" value="GO_Central"/>
</dbReference>
<evidence type="ECO:0000256" key="16">
    <source>
        <dbReference type="SAM" id="Phobius"/>
    </source>
</evidence>
<dbReference type="InterPro" id="IPR036834">
    <property type="entry name" value="Bcl-2-like_sf"/>
</dbReference>
<evidence type="ECO:0000313" key="19">
    <source>
        <dbReference type="Proteomes" id="UP000002277"/>
    </source>
</evidence>
<dbReference type="EMBL" id="AACZ04006691">
    <property type="status" value="NOT_ANNOTATED_CDS"/>
    <property type="molecule type" value="Genomic_DNA"/>
</dbReference>
<dbReference type="SMART" id="SM00337">
    <property type="entry name" value="BCL"/>
    <property type="match status" value="1"/>
</dbReference>
<evidence type="ECO:0000256" key="10">
    <source>
        <dbReference type="ARBA" id="ARBA00022990"/>
    </source>
</evidence>
<evidence type="ECO:0000256" key="15">
    <source>
        <dbReference type="SAM" id="MobiDB-lite"/>
    </source>
</evidence>
<dbReference type="Gene3D" id="1.10.437.10">
    <property type="entry name" value="Blc2-like"/>
    <property type="match status" value="1"/>
</dbReference>
<dbReference type="GO" id="GO:0015267">
    <property type="term" value="F:channel activity"/>
    <property type="evidence" value="ECO:0000318"/>
    <property type="project" value="GO_Central"/>
</dbReference>
<dbReference type="GO" id="GO:0097192">
    <property type="term" value="P:extrinsic apoptotic signaling pathway in absence of ligand"/>
    <property type="evidence" value="ECO:0000318"/>
    <property type="project" value="GO_Central"/>
</dbReference>
<feature type="transmembrane region" description="Helical" evidence="16">
    <location>
        <begin position="135"/>
        <end position="154"/>
    </location>
</feature>
<accession>A0A2I3SNH6</accession>
<dbReference type="GO" id="GO:0005783">
    <property type="term" value="C:endoplasmic reticulum"/>
    <property type="evidence" value="ECO:0007669"/>
    <property type="project" value="GOC"/>
</dbReference>
<evidence type="ECO:0000256" key="5">
    <source>
        <dbReference type="ARBA" id="ARBA00022703"/>
    </source>
</evidence>
<dbReference type="PRINTS" id="PR01862">
    <property type="entry name" value="BCL2FAMILY"/>
</dbReference>
<dbReference type="PANTHER" id="PTHR11256:SF54">
    <property type="entry name" value="BCL-2 BCL-2 HOMOLOGY REGION 1-3 DOMAIN-CONTAINING PROTEIN"/>
    <property type="match status" value="1"/>
</dbReference>
<comment type="similarity">
    <text evidence="2">Belongs to the Bcl-2 family.</text>
</comment>
<evidence type="ECO:0000256" key="3">
    <source>
        <dbReference type="ARBA" id="ARBA00022581"/>
    </source>
</evidence>
<dbReference type="GO" id="GO:0043065">
    <property type="term" value="P:positive regulation of apoptotic process"/>
    <property type="evidence" value="ECO:0000318"/>
    <property type="project" value="GO_Central"/>
</dbReference>
<evidence type="ECO:0000256" key="4">
    <source>
        <dbReference type="ARBA" id="ARBA00022692"/>
    </source>
</evidence>
<dbReference type="InterPro" id="IPR046371">
    <property type="entry name" value="Bcl-2_BH1-3"/>
</dbReference>
<dbReference type="Pfam" id="PF00452">
    <property type="entry name" value="Bcl-2"/>
    <property type="match status" value="1"/>
</dbReference>
<keyword evidence="19" id="KW-1185">Reference proteome</keyword>
<keyword evidence="8" id="KW-0862">Zinc</keyword>
<keyword evidence="12 16" id="KW-0472">Membrane</keyword>
<dbReference type="Proteomes" id="UP000002277">
    <property type="component" value="Chromosome 11"/>
</dbReference>